<evidence type="ECO:0000313" key="2">
    <source>
        <dbReference type="EMBL" id="AEO64338.1"/>
    </source>
</evidence>
<protein>
    <submittedName>
        <fullName evidence="2">Uncharacterized protein</fullName>
    </submittedName>
</protein>
<organism evidence="2 3">
    <name type="scientific">Thermothielavioides terrestris (strain ATCC 38088 / NRRL 8126)</name>
    <name type="common">Thielavia terrestris</name>
    <dbReference type="NCBI Taxonomy" id="578455"/>
    <lineage>
        <taxon>Eukaryota</taxon>
        <taxon>Fungi</taxon>
        <taxon>Dikarya</taxon>
        <taxon>Ascomycota</taxon>
        <taxon>Pezizomycotina</taxon>
        <taxon>Sordariomycetes</taxon>
        <taxon>Sordariomycetidae</taxon>
        <taxon>Sordariales</taxon>
        <taxon>Chaetomiaceae</taxon>
        <taxon>Thermothielavioides</taxon>
        <taxon>Thermothielavioides terrestris</taxon>
    </lineage>
</organism>
<dbReference type="EMBL" id="CP003009">
    <property type="protein sequence ID" value="AEO64338.1"/>
    <property type="molecule type" value="Genomic_DNA"/>
</dbReference>
<dbReference type="GeneID" id="11516700"/>
<accession>G2QSQ5</accession>
<keyword evidence="1" id="KW-1133">Transmembrane helix</keyword>
<proteinExistence type="predicted"/>
<evidence type="ECO:0000313" key="3">
    <source>
        <dbReference type="Proteomes" id="UP000008181"/>
    </source>
</evidence>
<keyword evidence="1" id="KW-0472">Membrane</keyword>
<feature type="transmembrane region" description="Helical" evidence="1">
    <location>
        <begin position="65"/>
        <end position="84"/>
    </location>
</feature>
<keyword evidence="3" id="KW-1185">Reference proteome</keyword>
<dbReference type="KEGG" id="ttt:THITE_127653"/>
<reference evidence="2 3" key="1">
    <citation type="journal article" date="2011" name="Nat. Biotechnol.">
        <title>Comparative genomic analysis of the thermophilic biomass-degrading fungi Myceliophthora thermophila and Thielavia terrestris.</title>
        <authorList>
            <person name="Berka R.M."/>
            <person name="Grigoriev I.V."/>
            <person name="Otillar R."/>
            <person name="Salamov A."/>
            <person name="Grimwood J."/>
            <person name="Reid I."/>
            <person name="Ishmael N."/>
            <person name="John T."/>
            <person name="Darmond C."/>
            <person name="Moisan M.-C."/>
            <person name="Henrissat B."/>
            <person name="Coutinho P.M."/>
            <person name="Lombard V."/>
            <person name="Natvig D.O."/>
            <person name="Lindquist E."/>
            <person name="Schmutz J."/>
            <person name="Lucas S."/>
            <person name="Harris P."/>
            <person name="Powlowski J."/>
            <person name="Bellemare A."/>
            <person name="Taylor D."/>
            <person name="Butler G."/>
            <person name="de Vries R.P."/>
            <person name="Allijn I.E."/>
            <person name="van den Brink J."/>
            <person name="Ushinsky S."/>
            <person name="Storms R."/>
            <person name="Powell A.J."/>
            <person name="Paulsen I.T."/>
            <person name="Elbourne L.D.H."/>
            <person name="Baker S.E."/>
            <person name="Magnuson J."/>
            <person name="LaBoissiere S."/>
            <person name="Clutterbuck A.J."/>
            <person name="Martinez D."/>
            <person name="Wogulis M."/>
            <person name="de Leon A.L."/>
            <person name="Rey M.W."/>
            <person name="Tsang A."/>
        </authorList>
    </citation>
    <scope>NUCLEOTIDE SEQUENCE [LARGE SCALE GENOMIC DNA]</scope>
    <source>
        <strain evidence="3">ATCC 38088 / NRRL 8126</strain>
    </source>
</reference>
<keyword evidence="1" id="KW-0812">Transmembrane</keyword>
<gene>
    <name evidence="2" type="ORF">THITE_127653</name>
</gene>
<evidence type="ECO:0000256" key="1">
    <source>
        <dbReference type="SAM" id="Phobius"/>
    </source>
</evidence>
<dbReference type="AlphaFoldDB" id="G2QSQ5"/>
<dbReference type="Proteomes" id="UP000008181">
    <property type="component" value="Chromosome 1"/>
</dbReference>
<dbReference type="HOGENOM" id="CLU_1679177_0_0_1"/>
<feature type="transmembrane region" description="Helical" evidence="1">
    <location>
        <begin position="104"/>
        <end position="123"/>
    </location>
</feature>
<sequence>MSLGSWERATRCCTGDWGWMGLSAECLGGQGGVVSISFSSLRPGSSFGTPTFLQLTTYKRARRRVPGYLFNDGFEILFSFLFFPPLNMFNRLTQYVHLIPDTHLATHLLICVPLISKLVRVGLGRVRIHQERTDRYIPPTVYLVPRRKEIGLVGGAD</sequence>
<dbReference type="RefSeq" id="XP_003650674.1">
    <property type="nucleotide sequence ID" value="XM_003650626.1"/>
</dbReference>
<name>G2QSQ5_THETT</name>